<organism evidence="3 4">
    <name type="scientific">Marinobacter xestospongiae</name>
    <dbReference type="NCBI Taxonomy" id="994319"/>
    <lineage>
        <taxon>Bacteria</taxon>
        <taxon>Pseudomonadati</taxon>
        <taxon>Pseudomonadota</taxon>
        <taxon>Gammaproteobacteria</taxon>
        <taxon>Pseudomonadales</taxon>
        <taxon>Marinobacteraceae</taxon>
        <taxon>Marinobacter</taxon>
    </lineage>
</organism>
<feature type="domain" description="AB hydrolase-1" evidence="2">
    <location>
        <begin position="39"/>
        <end position="201"/>
    </location>
</feature>
<reference evidence="3 4" key="1">
    <citation type="submission" date="2023-10" db="EMBL/GenBank/DDBJ databases">
        <title>Characteristics and mechanism of a salt-tolerant marine origin heterotrophic nitrifying- aerobic denitrifying bacteria Marinobacter xestospongiae HN1.</title>
        <authorList>
            <person name="Qi R."/>
        </authorList>
    </citation>
    <scope>NUCLEOTIDE SEQUENCE [LARGE SCALE GENOMIC DNA]</scope>
    <source>
        <strain evidence="3 4">HN1</strain>
    </source>
</reference>
<keyword evidence="1" id="KW-0732">Signal</keyword>
<dbReference type="Pfam" id="PF00561">
    <property type="entry name" value="Abhydrolase_1"/>
    <property type="match status" value="1"/>
</dbReference>
<dbReference type="Gene3D" id="3.40.50.1820">
    <property type="entry name" value="alpha/beta hydrolase"/>
    <property type="match status" value="1"/>
</dbReference>
<name>A0ABU3W1H5_9GAMM</name>
<dbReference type="InterPro" id="IPR000073">
    <property type="entry name" value="AB_hydrolase_1"/>
</dbReference>
<feature type="signal peptide" evidence="1">
    <location>
        <begin position="1"/>
        <end position="22"/>
    </location>
</feature>
<evidence type="ECO:0000313" key="4">
    <source>
        <dbReference type="Proteomes" id="UP001269819"/>
    </source>
</evidence>
<evidence type="ECO:0000256" key="1">
    <source>
        <dbReference type="SAM" id="SignalP"/>
    </source>
</evidence>
<gene>
    <name evidence="3" type="ORF">RYS15_17030</name>
</gene>
<accession>A0ABU3W1H5</accession>
<evidence type="ECO:0000259" key="2">
    <source>
        <dbReference type="Pfam" id="PF00561"/>
    </source>
</evidence>
<proteinExistence type="predicted"/>
<sequence>MRKVMIAAAAAAGMTATLPAQAGFFSNWFDRNDAETRHPIVLVPGIFAFDTIAGVDYWYRIPAALESEGATVFIPRINAFDSSAMRGERLIEQLEEIRAASNGQIEKFNLIGHSQGGLTSRYVMNVRPDLVASVSTAHSPHKGSPLADVATGIAPEGTLRGITFEAFSNAVGNLVNLLSDNRHDRADVNAMLAEFNSEGSAAFNAQFPAGVPESACGEGPAEVTINGHPIRLYSWSGTATFTTGLDLSDALFGATSLAFEEANDGVTGRCSSHFGQVIKDNYTMNHIDVNNHVLGLVSLFETRPETLFRNHAVRLKQAGL</sequence>
<dbReference type="RefSeq" id="WP_316974807.1">
    <property type="nucleotide sequence ID" value="NZ_JAWIIJ010000013.1"/>
</dbReference>
<dbReference type="EMBL" id="JAWIIJ010000013">
    <property type="protein sequence ID" value="MDV2080392.1"/>
    <property type="molecule type" value="Genomic_DNA"/>
</dbReference>
<dbReference type="SUPFAM" id="SSF53474">
    <property type="entry name" value="alpha/beta-Hydrolases"/>
    <property type="match status" value="1"/>
</dbReference>
<feature type="chain" id="PRO_5047376296" evidence="1">
    <location>
        <begin position="23"/>
        <end position="320"/>
    </location>
</feature>
<comment type="caution">
    <text evidence="3">The sequence shown here is derived from an EMBL/GenBank/DDBJ whole genome shotgun (WGS) entry which is preliminary data.</text>
</comment>
<protein>
    <submittedName>
        <fullName evidence="3">Triacylglycerol lipase</fullName>
    </submittedName>
</protein>
<dbReference type="InterPro" id="IPR029058">
    <property type="entry name" value="AB_hydrolase_fold"/>
</dbReference>
<dbReference type="Proteomes" id="UP001269819">
    <property type="component" value="Unassembled WGS sequence"/>
</dbReference>
<evidence type="ECO:0000313" key="3">
    <source>
        <dbReference type="EMBL" id="MDV2080392.1"/>
    </source>
</evidence>
<keyword evidence="4" id="KW-1185">Reference proteome</keyword>